<gene>
    <name evidence="1" type="ORF">GCM10010862_47540</name>
</gene>
<dbReference type="Proteomes" id="UP001156691">
    <property type="component" value="Unassembled WGS sequence"/>
</dbReference>
<reference evidence="2" key="1">
    <citation type="journal article" date="2019" name="Int. J. Syst. Evol. Microbiol.">
        <title>The Global Catalogue of Microorganisms (GCM) 10K type strain sequencing project: providing services to taxonomists for standard genome sequencing and annotation.</title>
        <authorList>
            <consortium name="The Broad Institute Genomics Platform"/>
            <consortium name="The Broad Institute Genome Sequencing Center for Infectious Disease"/>
            <person name="Wu L."/>
            <person name="Ma J."/>
        </authorList>
    </citation>
    <scope>NUCLEOTIDE SEQUENCE [LARGE SCALE GENOMIC DNA]</scope>
    <source>
        <strain evidence="2">NBRC 112416</strain>
    </source>
</reference>
<keyword evidence="2" id="KW-1185">Reference proteome</keyword>
<proteinExistence type="predicted"/>
<protein>
    <submittedName>
        <fullName evidence="1">Uncharacterized protein</fullName>
    </submittedName>
</protein>
<comment type="caution">
    <text evidence="1">The sequence shown here is derived from an EMBL/GenBank/DDBJ whole genome shotgun (WGS) entry which is preliminary data.</text>
</comment>
<sequence>MRQRQLWLLIVRYHPVIDNELRKPNGGFRAFVKVPGTTDINAKPTQEVRDACGATVMV</sequence>
<accession>A0ABQ5WC17</accession>
<evidence type="ECO:0000313" key="2">
    <source>
        <dbReference type="Proteomes" id="UP001156691"/>
    </source>
</evidence>
<organism evidence="1 2">
    <name type="scientific">Devosia nitrariae</name>
    <dbReference type="NCBI Taxonomy" id="2071872"/>
    <lineage>
        <taxon>Bacteria</taxon>
        <taxon>Pseudomonadati</taxon>
        <taxon>Pseudomonadota</taxon>
        <taxon>Alphaproteobacteria</taxon>
        <taxon>Hyphomicrobiales</taxon>
        <taxon>Devosiaceae</taxon>
        <taxon>Devosia</taxon>
    </lineage>
</organism>
<evidence type="ECO:0000313" key="1">
    <source>
        <dbReference type="EMBL" id="GLQ57495.1"/>
    </source>
</evidence>
<dbReference type="EMBL" id="BSNS01000024">
    <property type="protein sequence ID" value="GLQ57495.1"/>
    <property type="molecule type" value="Genomic_DNA"/>
</dbReference>
<name>A0ABQ5WC17_9HYPH</name>